<dbReference type="EMBL" id="CP002173">
    <property type="protein sequence ID" value="AEA38928.1"/>
    <property type="molecule type" value="Genomic_DNA"/>
</dbReference>
<evidence type="ECO:0000259" key="5">
    <source>
        <dbReference type="PROSITE" id="PS50102"/>
    </source>
</evidence>
<protein>
    <submittedName>
        <fullName evidence="6">Polyadenylate-binding protein</fullName>
    </submittedName>
</protein>
<evidence type="ECO:0000256" key="1">
    <source>
        <dbReference type="ARBA" id="ARBA00022737"/>
    </source>
</evidence>
<dbReference type="PANTHER" id="PTHR24012">
    <property type="entry name" value="RNA BINDING PROTEIN"/>
    <property type="match status" value="1"/>
</dbReference>
<dbReference type="Pfam" id="PF00076">
    <property type="entry name" value="RRM_1"/>
    <property type="match status" value="2"/>
</dbReference>
<keyword evidence="4" id="KW-0812">Transmembrane</keyword>
<dbReference type="AlphaFoldDB" id="F2HHY2"/>
<dbReference type="Proteomes" id="UP000243423">
    <property type="component" value="Nucleomorph 2"/>
</dbReference>
<dbReference type="RefSeq" id="XP_003239826.1">
    <property type="nucleotide sequence ID" value="XM_003239778.1"/>
</dbReference>
<dbReference type="InterPro" id="IPR035979">
    <property type="entry name" value="RBD_domain_sf"/>
</dbReference>
<feature type="transmembrane region" description="Helical" evidence="4">
    <location>
        <begin position="301"/>
        <end position="318"/>
    </location>
</feature>
<dbReference type="SMART" id="SM00360">
    <property type="entry name" value="RRM"/>
    <property type="match status" value="2"/>
</dbReference>
<keyword evidence="6" id="KW-0542">Nucleomorph</keyword>
<geneLocation type="nucleomorph" evidence="6"/>
<keyword evidence="2 3" id="KW-0694">RNA-binding</keyword>
<evidence type="ECO:0000256" key="2">
    <source>
        <dbReference type="ARBA" id="ARBA00022884"/>
    </source>
</evidence>
<evidence type="ECO:0000313" key="6">
    <source>
        <dbReference type="EMBL" id="AEA38928.1"/>
    </source>
</evidence>
<keyword evidence="1" id="KW-0677">Repeat</keyword>
<organism evidence="6 7">
    <name type="scientific">Cryptomonas paramaecium</name>
    <dbReference type="NCBI Taxonomy" id="2898"/>
    <lineage>
        <taxon>Eukaryota</taxon>
        <taxon>Cryptophyceae</taxon>
        <taxon>Cryptomonadales</taxon>
        <taxon>Cryptomonadaceae</taxon>
        <taxon>Cryptomonas</taxon>
    </lineage>
</organism>
<evidence type="ECO:0000256" key="3">
    <source>
        <dbReference type="PROSITE-ProRule" id="PRU00176"/>
    </source>
</evidence>
<sequence>MNNLSLCKRLYILHINNLNDTTQERDLYFFFSFYKKMHSLKICFNLFTNQSLGYGYLNFQNYKDAKFILKKINFYSDDYIFKIPLYLTWKSCNIRTKTSKFAKLFVKNFKPYFYTRFLFQSFLVFGKIVLYKVTSTDTKNTRREFIQFKKHSNSIKILNNSDNFFFKFSGLLTNICTIYKKINDNFTNIYIDNVNFEFSKLIWIKKMFEKIGPVWSIFINKHKKNNITNYIFINFRQLINTKKAISLINNKKNKSSIAIVYRVEKDLKKKTFSNKILFDNKIGVSYFLVRNNFLFINFDKTFFVFFLVYFFFFSEKIINIKLKKKQKNSVKSFCILNSEGQIDLLQTTFRKIIFLKKKKITPSLFLM</sequence>
<dbReference type="CDD" id="cd00590">
    <property type="entry name" value="RRM_SF"/>
    <property type="match status" value="1"/>
</dbReference>
<keyword evidence="4" id="KW-1133">Transmembrane helix</keyword>
<feature type="domain" description="RRM" evidence="5">
    <location>
        <begin position="11"/>
        <end position="73"/>
    </location>
</feature>
<evidence type="ECO:0000313" key="7">
    <source>
        <dbReference type="Proteomes" id="UP000243423"/>
    </source>
</evidence>
<dbReference type="InterPro" id="IPR000504">
    <property type="entry name" value="RRM_dom"/>
</dbReference>
<reference evidence="6 7" key="1">
    <citation type="journal article" date="2011" name="Genome Biol. Evol.">
        <title>Complete nucleomorph genome sequence of the nonphotosynthetic alga Cryptomonas paramecium reveals a core nucleomorph gene set.</title>
        <authorList>
            <person name="Tanifuji G."/>
            <person name="Onodera N.T."/>
            <person name="Wheeler T.J."/>
            <person name="Dlutek M."/>
            <person name="Donaher N."/>
            <person name="Archibald J.M."/>
        </authorList>
    </citation>
    <scope>NUCLEOTIDE SEQUENCE [LARGE SCALE GENOMIC DNA]</scope>
    <source>
        <strain evidence="6 7">CCAP977/2A</strain>
    </source>
</reference>
<dbReference type="SUPFAM" id="SSF54928">
    <property type="entry name" value="RNA-binding domain, RBD"/>
    <property type="match status" value="2"/>
</dbReference>
<keyword evidence="4" id="KW-0472">Membrane</keyword>
<dbReference type="Gene3D" id="3.30.70.330">
    <property type="match status" value="2"/>
</dbReference>
<accession>F2HHY2</accession>
<gene>
    <name evidence="6" type="primary">pab1</name>
    <name evidence="6" type="ORF">CPARA_2gp270</name>
</gene>
<name>F2HHY2_9CRYP</name>
<dbReference type="InterPro" id="IPR012677">
    <property type="entry name" value="Nucleotide-bd_a/b_plait_sf"/>
</dbReference>
<dbReference type="PROSITE" id="PS50102">
    <property type="entry name" value="RRM"/>
    <property type="match status" value="1"/>
</dbReference>
<proteinExistence type="predicted"/>
<evidence type="ECO:0000256" key="4">
    <source>
        <dbReference type="SAM" id="Phobius"/>
    </source>
</evidence>
<dbReference type="GeneID" id="10447170"/>
<dbReference type="GO" id="GO:0003723">
    <property type="term" value="F:RNA binding"/>
    <property type="evidence" value="ECO:0007669"/>
    <property type="project" value="UniProtKB-UniRule"/>
</dbReference>